<feature type="compositionally biased region" description="Basic residues" evidence="1">
    <location>
        <begin position="387"/>
        <end position="400"/>
    </location>
</feature>
<evidence type="ECO:0000256" key="2">
    <source>
        <dbReference type="SAM" id="Phobius"/>
    </source>
</evidence>
<keyword evidence="4" id="KW-1185">Reference proteome</keyword>
<keyword evidence="2" id="KW-1133">Transmembrane helix</keyword>
<feature type="transmembrane region" description="Helical" evidence="2">
    <location>
        <begin position="250"/>
        <end position="271"/>
    </location>
</feature>
<feature type="transmembrane region" description="Helical" evidence="2">
    <location>
        <begin position="207"/>
        <end position="230"/>
    </location>
</feature>
<protein>
    <submittedName>
        <fullName evidence="3">Uncharacterized protein</fullName>
    </submittedName>
</protein>
<keyword evidence="2" id="KW-0812">Transmembrane</keyword>
<reference evidence="3 4" key="1">
    <citation type="submission" date="2020-08" db="EMBL/GenBank/DDBJ databases">
        <title>Sequencing the genomes of 1000 actinobacteria strains.</title>
        <authorList>
            <person name="Klenk H.-P."/>
        </authorList>
    </citation>
    <scope>NUCLEOTIDE SEQUENCE [LARGE SCALE GENOMIC DNA]</scope>
    <source>
        <strain evidence="3 4">DSM 45582</strain>
    </source>
</reference>
<feature type="transmembrane region" description="Helical" evidence="2">
    <location>
        <begin position="26"/>
        <end position="48"/>
    </location>
</feature>
<dbReference type="Proteomes" id="UP000580474">
    <property type="component" value="Unassembled WGS sequence"/>
</dbReference>
<keyword evidence="2" id="KW-0472">Membrane</keyword>
<feature type="transmembrane region" description="Helical" evidence="2">
    <location>
        <begin position="283"/>
        <end position="304"/>
    </location>
</feature>
<feature type="transmembrane region" description="Helical" evidence="2">
    <location>
        <begin position="166"/>
        <end position="186"/>
    </location>
</feature>
<sequence>MIRPLPLDPLENRFQRAAQDRWRLRLGVWTTEGVLIAALLIAAVFGALGFSVQWLLWPVLAITIPLGIGLRVVLAVADRRHRYLGELISERNGVPVRVRPAHGISIVLPWQLARALFRPYAVDKETRTLERVAFWRSASGLLTVSIATGLYQKSVLENLTEASEKTFWTALLALCVVPVVLPLLFFATHRRFRGRFGAGFSRLGGRLLAGLGTVVIPVAVAVGCIVALWAGSDGEETQVITEGWQYAVGLTAFLFVGWLAGYALCFVYWAARTAMWTSDVHPLLAPVISAALAVTMTGIEFVGRWTTAQDPVPDELSYALNLCGLVTTLALAFVEYRHLRGTGIGWLTGPDPLEQDTVPIPRVEPVTDRLQAVQGTADPIVHGLTPRPRRPVRRHGPGNP</sequence>
<dbReference type="AlphaFoldDB" id="A0A840NGM7"/>
<evidence type="ECO:0000313" key="4">
    <source>
        <dbReference type="Proteomes" id="UP000580474"/>
    </source>
</evidence>
<dbReference type="RefSeq" id="WP_184479098.1">
    <property type="nucleotide sequence ID" value="NZ_JACHIV010000001.1"/>
</dbReference>
<organism evidence="3 4">
    <name type="scientific">Saccharopolyspora gloriosae</name>
    <dbReference type="NCBI Taxonomy" id="455344"/>
    <lineage>
        <taxon>Bacteria</taxon>
        <taxon>Bacillati</taxon>
        <taxon>Actinomycetota</taxon>
        <taxon>Actinomycetes</taxon>
        <taxon>Pseudonocardiales</taxon>
        <taxon>Pseudonocardiaceae</taxon>
        <taxon>Saccharopolyspora</taxon>
    </lineage>
</organism>
<name>A0A840NGM7_9PSEU</name>
<evidence type="ECO:0000256" key="1">
    <source>
        <dbReference type="SAM" id="MobiDB-lite"/>
    </source>
</evidence>
<dbReference type="EMBL" id="JACHIV010000001">
    <property type="protein sequence ID" value="MBB5069408.1"/>
    <property type="molecule type" value="Genomic_DNA"/>
</dbReference>
<evidence type="ECO:0000313" key="3">
    <source>
        <dbReference type="EMBL" id="MBB5069408.1"/>
    </source>
</evidence>
<feature type="transmembrane region" description="Helical" evidence="2">
    <location>
        <begin position="54"/>
        <end position="74"/>
    </location>
</feature>
<feature type="transmembrane region" description="Helical" evidence="2">
    <location>
        <begin position="316"/>
        <end position="334"/>
    </location>
</feature>
<gene>
    <name evidence="3" type="ORF">BJ969_002496</name>
</gene>
<feature type="region of interest" description="Disordered" evidence="1">
    <location>
        <begin position="374"/>
        <end position="400"/>
    </location>
</feature>
<proteinExistence type="predicted"/>
<feature type="transmembrane region" description="Helical" evidence="2">
    <location>
        <begin position="133"/>
        <end position="151"/>
    </location>
</feature>
<comment type="caution">
    <text evidence="3">The sequence shown here is derived from an EMBL/GenBank/DDBJ whole genome shotgun (WGS) entry which is preliminary data.</text>
</comment>
<accession>A0A840NGM7</accession>